<evidence type="ECO:0000313" key="1">
    <source>
        <dbReference type="EMBL" id="RNE24890.1"/>
    </source>
</evidence>
<dbReference type="Gene3D" id="3.20.20.80">
    <property type="entry name" value="Glycosidases"/>
    <property type="match status" value="1"/>
</dbReference>
<dbReference type="EMBL" id="LKGI01000156">
    <property type="protein sequence ID" value="RNE24890.1"/>
    <property type="molecule type" value="Genomic_DNA"/>
</dbReference>
<dbReference type="PANTHER" id="PTHR41244">
    <property type="entry name" value="RHAMNAN SYNTHESIS F"/>
    <property type="match status" value="1"/>
</dbReference>
<dbReference type="AlphaFoldDB" id="A0A8B3GI65"/>
<dbReference type="RefSeq" id="WP_123019998.1">
    <property type="nucleotide sequence ID" value="NZ_JAIPUN010000100.1"/>
</dbReference>
<comment type="caution">
    <text evidence="1">The sequence shown here is derived from an EMBL/GenBank/DDBJ whole genome shotgun (WGS) entry which is preliminary data.</text>
</comment>
<name>A0A8B3GI65_LACPA</name>
<dbReference type="Proteomes" id="UP000284123">
    <property type="component" value="Unassembled WGS sequence"/>
</dbReference>
<dbReference type="CDD" id="cd11579">
    <property type="entry name" value="Glyco_tran_WbsX"/>
    <property type="match status" value="1"/>
</dbReference>
<protein>
    <recommendedName>
        <fullName evidence="3">Glycosyl transferase</fullName>
    </recommendedName>
</protein>
<organism evidence="1 2">
    <name type="scientific">Lacticaseibacillus paracasei</name>
    <name type="common">Lactobacillus paracasei</name>
    <dbReference type="NCBI Taxonomy" id="1597"/>
    <lineage>
        <taxon>Bacteria</taxon>
        <taxon>Bacillati</taxon>
        <taxon>Bacillota</taxon>
        <taxon>Bacilli</taxon>
        <taxon>Lactobacillales</taxon>
        <taxon>Lactobacillaceae</taxon>
        <taxon>Lacticaseibacillus</taxon>
    </lineage>
</organism>
<sequence length="393" mass="46621">MTKIISFYLPQFHSIPENDAVWGKGFTEWNNVKAAMPLVKNQYQPRVPLNDNYYSLLDEDTILWQTDLAKKYGVYGFCIYHYWFSGKLLLNKPLELMNNSKKIHFPYCICWANESWTNAWSSNKPKSFLEQKYGDKAEWKEHFDYLARFFKDPDYIVEDNKPLMVIYRPENIPQLNEKLDFWDSLARAIGFDGLEYAYQQMDFEINPVSDDSRFKYSIEYQPRYALQDIEDQKESKKSTAKKTIKKILRATAKISDKTLKTSIIEQREEHKKQKSLTTPPEIVSYDEVCEAILQRHKTNDKSVAGMFVGYDDTPRRQNRGSIIQSTPESFEKYLTMQLNNIQKHYSTDFLFLFAWNEWAEGGYLEPDQKYRYQYLQSIDNALRKARTQNNESR</sequence>
<gene>
    <name evidence="1" type="ORF">FAM6012_03075</name>
</gene>
<evidence type="ECO:0000313" key="2">
    <source>
        <dbReference type="Proteomes" id="UP000284123"/>
    </source>
</evidence>
<dbReference type="InterPro" id="IPR032719">
    <property type="entry name" value="WbsX"/>
</dbReference>
<dbReference type="PANTHER" id="PTHR41244:SF1">
    <property type="entry name" value="GLYCOSYLTRANSFERASE"/>
    <property type="match status" value="1"/>
</dbReference>
<reference evidence="1 2" key="1">
    <citation type="journal article" date="2018" name="Front. Microbiol.">
        <title>Conversion of Methionine to Cysteine in Lactobacillus paracasei Depends on the Highly Mobile cysK-ctl-cysE Gene Cluster.</title>
        <authorList>
            <person name="Wuthrich D."/>
            <person name="Irmler S."/>
            <person name="Berthoud H."/>
            <person name="Guggenbuhl B."/>
            <person name="Eugster E."/>
            <person name="Bruggmann R."/>
        </authorList>
    </citation>
    <scope>NUCLEOTIDE SEQUENCE [LARGE SCALE GENOMIC DNA]</scope>
    <source>
        <strain evidence="1 2">FAM6012</strain>
    </source>
</reference>
<proteinExistence type="predicted"/>
<evidence type="ECO:0008006" key="3">
    <source>
        <dbReference type="Google" id="ProtNLM"/>
    </source>
</evidence>
<accession>A0A8B3GI65</accession>
<dbReference type="Pfam" id="PF14307">
    <property type="entry name" value="Glyco_tran_WbsX"/>
    <property type="match status" value="1"/>
</dbReference>